<keyword evidence="2" id="KW-1185">Reference proteome</keyword>
<gene>
    <name evidence="1" type="ORF">GIB67_009374</name>
</gene>
<organism evidence="1 2">
    <name type="scientific">Kingdonia uniflora</name>
    <dbReference type="NCBI Taxonomy" id="39325"/>
    <lineage>
        <taxon>Eukaryota</taxon>
        <taxon>Viridiplantae</taxon>
        <taxon>Streptophyta</taxon>
        <taxon>Embryophyta</taxon>
        <taxon>Tracheophyta</taxon>
        <taxon>Spermatophyta</taxon>
        <taxon>Magnoliopsida</taxon>
        <taxon>Ranunculales</taxon>
        <taxon>Circaeasteraceae</taxon>
        <taxon>Kingdonia</taxon>
    </lineage>
</organism>
<dbReference type="Proteomes" id="UP000541444">
    <property type="component" value="Unassembled WGS sequence"/>
</dbReference>
<evidence type="ECO:0000313" key="1">
    <source>
        <dbReference type="EMBL" id="KAF6161495.1"/>
    </source>
</evidence>
<evidence type="ECO:0000313" key="2">
    <source>
        <dbReference type="Proteomes" id="UP000541444"/>
    </source>
</evidence>
<comment type="caution">
    <text evidence="1">The sequence shown here is derived from an EMBL/GenBank/DDBJ whole genome shotgun (WGS) entry which is preliminary data.</text>
</comment>
<sequence>QAGFVDCDQFVIGEKQETYASYYVNQSYKVGHMLTDSQRMGNIDLFRPTELRARIIPVVVTLTEVHSLSQDFSLPGKEDGPVLGWHMEWTGRHEMFPIHRLRDPPPMSSSYGVEESWHLTHGMR</sequence>
<dbReference type="AlphaFoldDB" id="A0A7J7N2X0"/>
<reference evidence="1 2" key="1">
    <citation type="journal article" date="2020" name="IScience">
        <title>Genome Sequencing of the Endangered Kingdonia uniflora (Circaeasteraceae, Ranunculales) Reveals Potential Mechanisms of Evolutionary Specialization.</title>
        <authorList>
            <person name="Sun Y."/>
            <person name="Deng T."/>
            <person name="Zhang A."/>
            <person name="Moore M.J."/>
            <person name="Landis J.B."/>
            <person name="Lin N."/>
            <person name="Zhang H."/>
            <person name="Zhang X."/>
            <person name="Huang J."/>
            <person name="Zhang X."/>
            <person name="Sun H."/>
            <person name="Wang H."/>
        </authorList>
    </citation>
    <scope>NUCLEOTIDE SEQUENCE [LARGE SCALE GENOMIC DNA]</scope>
    <source>
        <strain evidence="1">TB1705</strain>
        <tissue evidence="1">Leaf</tissue>
    </source>
</reference>
<feature type="non-terminal residue" evidence="1">
    <location>
        <position position="1"/>
    </location>
</feature>
<proteinExistence type="predicted"/>
<name>A0A7J7N2X0_9MAGN</name>
<dbReference type="EMBL" id="JACGCM010001129">
    <property type="protein sequence ID" value="KAF6161495.1"/>
    <property type="molecule type" value="Genomic_DNA"/>
</dbReference>
<protein>
    <submittedName>
        <fullName evidence="1">Uncharacterized protein</fullName>
    </submittedName>
</protein>
<accession>A0A7J7N2X0</accession>